<evidence type="ECO:0000313" key="8">
    <source>
        <dbReference type="Proteomes" id="UP000051645"/>
    </source>
</evidence>
<dbReference type="InterPro" id="IPR000281">
    <property type="entry name" value="HTH_RpiR"/>
</dbReference>
<dbReference type="GO" id="GO:1901135">
    <property type="term" value="P:carbohydrate derivative metabolic process"/>
    <property type="evidence" value="ECO:0007669"/>
    <property type="project" value="InterPro"/>
</dbReference>
<comment type="caution">
    <text evidence="7">The sequence shown here is derived from an EMBL/GenBank/DDBJ whole genome shotgun (WGS) entry which is preliminary data.</text>
</comment>
<keyword evidence="8" id="KW-1185">Reference proteome</keyword>
<dbReference type="Gene3D" id="3.40.50.10490">
    <property type="entry name" value="Glucose-6-phosphate isomerase like protein, domain 1"/>
    <property type="match status" value="1"/>
</dbReference>
<dbReference type="GO" id="GO:0003677">
    <property type="term" value="F:DNA binding"/>
    <property type="evidence" value="ECO:0007669"/>
    <property type="project" value="UniProtKB-KW"/>
</dbReference>
<dbReference type="STRING" id="81857.IV38_GL001186"/>
<dbReference type="SUPFAM" id="SSF53697">
    <property type="entry name" value="SIS domain"/>
    <property type="match status" value="1"/>
</dbReference>
<protein>
    <submittedName>
        <fullName evidence="7">Transcriptional regulator</fullName>
    </submittedName>
</protein>
<evidence type="ECO:0000256" key="3">
    <source>
        <dbReference type="ARBA" id="ARBA00023163"/>
    </source>
</evidence>
<keyword evidence="1" id="KW-0805">Transcription regulation</keyword>
<dbReference type="PANTHER" id="PTHR30514">
    <property type="entry name" value="GLUCOKINASE"/>
    <property type="match status" value="1"/>
</dbReference>
<dbReference type="EMBL" id="JQAZ01000002">
    <property type="protein sequence ID" value="KRN32617.1"/>
    <property type="molecule type" value="Genomic_DNA"/>
</dbReference>
<dbReference type="Proteomes" id="UP000051751">
    <property type="component" value="Unassembled WGS sequence"/>
</dbReference>
<dbReference type="Proteomes" id="UP000051645">
    <property type="component" value="Unassembled WGS sequence"/>
</dbReference>
<organism evidence="7 8">
    <name type="scientific">Lactobacillus selangorensis</name>
    <dbReference type="NCBI Taxonomy" id="81857"/>
    <lineage>
        <taxon>Bacteria</taxon>
        <taxon>Bacillati</taxon>
        <taxon>Bacillota</taxon>
        <taxon>Bacilli</taxon>
        <taxon>Lactobacillales</taxon>
        <taxon>Lactobacillaceae</taxon>
        <taxon>Lactobacillus</taxon>
    </lineage>
</organism>
<dbReference type="GO" id="GO:0003700">
    <property type="term" value="F:DNA-binding transcription factor activity"/>
    <property type="evidence" value="ECO:0007669"/>
    <property type="project" value="InterPro"/>
</dbReference>
<reference evidence="8 9" key="1">
    <citation type="journal article" date="2015" name="Genome Announc.">
        <title>Expanding the biotechnology potential of lactobacilli through comparative genomics of 213 strains and associated genera.</title>
        <authorList>
            <person name="Sun Z."/>
            <person name="Harris H.M."/>
            <person name="McCann A."/>
            <person name="Guo C."/>
            <person name="Argimon S."/>
            <person name="Zhang W."/>
            <person name="Yang X."/>
            <person name="Jeffery I.B."/>
            <person name="Cooney J.C."/>
            <person name="Kagawa T.F."/>
            <person name="Liu W."/>
            <person name="Song Y."/>
            <person name="Salvetti E."/>
            <person name="Wrobel A."/>
            <person name="Rasinkangas P."/>
            <person name="Parkhill J."/>
            <person name="Rea M.C."/>
            <person name="O'Sullivan O."/>
            <person name="Ritari J."/>
            <person name="Douillard F.P."/>
            <person name="Paul Ross R."/>
            <person name="Yang R."/>
            <person name="Briner A.E."/>
            <person name="Felis G.E."/>
            <person name="de Vos W.M."/>
            <person name="Barrangou R."/>
            <person name="Klaenhammer T.R."/>
            <person name="Caufield P.W."/>
            <person name="Cui Y."/>
            <person name="Zhang H."/>
            <person name="O'Toole P.W."/>
        </authorList>
    </citation>
    <scope>NUCLEOTIDE SEQUENCE [LARGE SCALE GENOMIC DNA]</scope>
    <source>
        <strain evidence="6 9">ATCC BAA-66</strain>
        <strain evidence="7 8">DSM 13344</strain>
    </source>
</reference>
<gene>
    <name evidence="6" type="ORF">IV38_GL001186</name>
    <name evidence="7" type="ORF">IV40_GL000667</name>
</gene>
<dbReference type="PATRIC" id="fig|81857.3.peg.1192"/>
<dbReference type="PANTHER" id="PTHR30514:SF21">
    <property type="entry name" value="RPIR-FAMILY TRANSCRIPTIONAL REGULATOR"/>
    <property type="match status" value="1"/>
</dbReference>
<evidence type="ECO:0000313" key="7">
    <source>
        <dbReference type="EMBL" id="KRN32617.1"/>
    </source>
</evidence>
<sequence length="217" mass="24809">MSTATIVRTMKKKGYKGYTDFRHEIIRHNSKNVKYQNLKQADDEIRSVIFKSTSEVENTIKQLNIGVIEDSIQKLRAIPSIYIFARGLSELIAKEMMMKFQLLGKQAEMFTDPNIIRILGNRIPKNSVAIFITLNGQTPELVDAAKKINKREITTITFTTNDEGDILPYSDLVFLGYKSDITYFPEFEVHSRLSLQVMTRILTDAYVVRTSDKKSGS</sequence>
<name>A0A0R2FW34_9LACO</name>
<dbReference type="PROSITE" id="PS51464">
    <property type="entry name" value="SIS"/>
    <property type="match status" value="1"/>
</dbReference>
<dbReference type="CDD" id="cd05013">
    <property type="entry name" value="SIS_RpiR"/>
    <property type="match status" value="1"/>
</dbReference>
<dbReference type="InterPro" id="IPR035472">
    <property type="entry name" value="RpiR-like_SIS"/>
</dbReference>
<dbReference type="AlphaFoldDB" id="A0A0R2FW34"/>
<dbReference type="EMBL" id="JQAT01000002">
    <property type="protein sequence ID" value="KRN28973.1"/>
    <property type="molecule type" value="Genomic_DNA"/>
</dbReference>
<feature type="domain" description="HTH rpiR-type" evidence="4">
    <location>
        <begin position="1"/>
        <end position="32"/>
    </location>
</feature>
<evidence type="ECO:0000259" key="5">
    <source>
        <dbReference type="PROSITE" id="PS51464"/>
    </source>
</evidence>
<dbReference type="InterPro" id="IPR047640">
    <property type="entry name" value="RpiR-like"/>
</dbReference>
<dbReference type="GO" id="GO:0097367">
    <property type="term" value="F:carbohydrate derivative binding"/>
    <property type="evidence" value="ECO:0007669"/>
    <property type="project" value="InterPro"/>
</dbReference>
<keyword evidence="2" id="KW-0238">DNA-binding</keyword>
<evidence type="ECO:0000313" key="9">
    <source>
        <dbReference type="Proteomes" id="UP000051751"/>
    </source>
</evidence>
<accession>A0A0R2FW34</accession>
<evidence type="ECO:0000256" key="1">
    <source>
        <dbReference type="ARBA" id="ARBA00023015"/>
    </source>
</evidence>
<dbReference type="PROSITE" id="PS51071">
    <property type="entry name" value="HTH_RPIR"/>
    <property type="match status" value="1"/>
</dbReference>
<keyword evidence="3" id="KW-0804">Transcription</keyword>
<dbReference type="InterPro" id="IPR046348">
    <property type="entry name" value="SIS_dom_sf"/>
</dbReference>
<dbReference type="InterPro" id="IPR001347">
    <property type="entry name" value="SIS_dom"/>
</dbReference>
<evidence type="ECO:0000256" key="2">
    <source>
        <dbReference type="ARBA" id="ARBA00023125"/>
    </source>
</evidence>
<dbReference type="Pfam" id="PF01380">
    <property type="entry name" value="SIS"/>
    <property type="match status" value="1"/>
</dbReference>
<feature type="domain" description="SIS" evidence="5">
    <location>
        <begin position="71"/>
        <end position="214"/>
    </location>
</feature>
<evidence type="ECO:0000259" key="4">
    <source>
        <dbReference type="PROSITE" id="PS51071"/>
    </source>
</evidence>
<evidence type="ECO:0000313" key="6">
    <source>
        <dbReference type="EMBL" id="KRN28973.1"/>
    </source>
</evidence>
<proteinExistence type="predicted"/>